<dbReference type="Pfam" id="PF00668">
    <property type="entry name" value="Condensation"/>
    <property type="match status" value="3"/>
</dbReference>
<dbReference type="FunFam" id="3.30.300.30:FF:000010">
    <property type="entry name" value="Enterobactin synthetase component F"/>
    <property type="match status" value="2"/>
</dbReference>
<dbReference type="NCBIfam" id="TIGR01720">
    <property type="entry name" value="NRPS-para261"/>
    <property type="match status" value="1"/>
</dbReference>
<feature type="non-terminal residue" evidence="8">
    <location>
        <position position="1"/>
    </location>
</feature>
<dbReference type="NCBIfam" id="NF003417">
    <property type="entry name" value="PRK04813.1"/>
    <property type="match status" value="2"/>
</dbReference>
<dbReference type="GO" id="GO:0008610">
    <property type="term" value="P:lipid biosynthetic process"/>
    <property type="evidence" value="ECO:0007669"/>
    <property type="project" value="UniProtKB-ARBA"/>
</dbReference>
<feature type="domain" description="Carrier" evidence="7">
    <location>
        <begin position="822"/>
        <end position="897"/>
    </location>
</feature>
<sequence length="2491" mass="267229">AAYEARLRGCAPEWVPLPVQYADYTLWQRGVLGEESDEESLLSRQLGYWREQLRGIPEQLELPFDRSRPAVASYQGGHLPFELDADLHGRLVDVARDAGATVFMVLQAGMATLLSRLGAGTDIILGAPIAGRTDAALDDLVGFFVNTLVLRTDTSGDPSFAELLQRVRATVLDAYTHQDVPFEHLVEALAPARSLAHQPLFQVMFGLQNAPAGEFELPGLRLGIEPVGTGVSRVDLSVNLVERHHDDGTPSGLQGVVEYATDLFDPQTVQALMRRLTSVLEQAVAAPETALGDMEVLLPDERHRIVQEWNDTAAELPQTSLPDLFEQQAARTPDAVAAVCGEDSLSYRELNARGSRLARYLVGRGVGPETVVAVAMDRTPVLLVALLAVLKAGGTYLPVDPDYPAERIAFMLADARPALLLTAGELADTLSEFGIEQVVVADEPAVDDQPEHPRQSRRRPSDLAYLMYTSGSTGTPKGVGVAHRDVVAFATDKQVADEASGRMLLVAPHTFDACNYELWAPLLHGGTVVMAPAGEVDVAVVRKLLLEHRVTVVQLTAGLFRVLADEDPSCLASVRKVLVGGDVVPGFAVRQILAACPDLAVSITYGPTETTTFSTRHDIPPHASVLDVVPIGRPLDHRKLYVLDEALRPVPPGVAGELYIAGPGLARGYAGRAALTAERFVASPFTAGRRMYRTGDLVKWTGDGELAFCGRADDQVKIRGFRIEPGEVETVLCDHPEVSHAVVVAREDQPGDKRLVAYVVPEGPEPDTAALRSWLQGRLPEFMVPSAVLTIAQIPLTANGKLDRQALPAPDFSAAAAAGSRAPRTPREEVLYGLFAEVLGVERFGVSDSFFELGGHSLLATRLASRVRSALGVELPVRTVFETPTVAGLATWLEHSGSQARLPLRPTARPDAVPLSPAQRRLWFLNQLEGPSATYNMPMALRLTGRLDVAALRAALVDLMSRHEVLRTVFPMADGIPRQEVRDPGEATFELVVTRTSEGDLAEAITAECARGFDLSAELPLRARLFVLGPDTHVLVLVVHHIAGDGWSSGPLARDLSQAYEARGRGQAPDWAPLPVQYADYTLWHQQLLGDESNPESQAGRQMAYWRAELDALPEELSLPFDRPRPATSSYRGGYLRFELDPDLHRRLLQLAHGGGTTLFMVLQAGLAALLSRLGAGEDIPVGTPVAGRTDEALDDLVGFFVNTLVLRTDVSGDPTFRQLLGRVRETALAAYAHQDVPFERLVEVLNPVRSASRHPLFQIMLALQNNASAELNLPGLSVGPEPITTGTSRFDLMFSLAEQHTDDGAPAGIEALAEYSGDLFDRATVEGIAERLVRVLEQVAVDPDVPVRQVEVLSSIERRRIFEQGLDGGVSVPRATLPELFEVQVERSPDVTAMTFGTEAVTYQELDARANRLARYLVARGVAPESLVAVALPRSVDLVVALLAVLKAGGAYVPVDPEYPAERIGFVLADAAPVLTLTDTATASVLPESDVATLVVDEEATAALVAGLPDDVLSDVERVGPLRADHPAYVIYTSGSTGTPKGVVVPHQNVVRLFGATDGWFNYASDDVWTMFHSFAFDFSVWELWGPLLHGGRLVVVPYAVSRSPEEFLRLLVRERVTVLSQTPSAFYQLMDADRAEPELSRALALRAVVFGGEALDFARLGDWYARHADTDPVLVNMYGITETTVHVSHLVVDQESVARPVGSVIGRGIPDLRTFVLDAGLGPVPPGVVGELYVSGAGLARGYAGRAGLTAERFVACPFGNAGERMYRTGDLAKWTADGQLIYCGRADEQVKIRGFRIEPGEIETVLSSHPQVAQAVVAAREGNTGDKLLVGYVVPAEASTAEPELLRAYMAGVLPEFMVPAAIVVIDQVPLTSSGKVDRRALPVPDFSHTAGRTRRPRTPREEVLCGLFAEVLGLDEVGAEDEFFALGGDSIVSIQLVARARAAGLLLSPLDIFTHKTVAALAAAAGDVGDSALIEPVGAGIGEVPVTPIVEWLRERNGAIDGFSQSMLLRVPAGLGEQRLAEALQAVLDRHDALRMSLAVRSDDTWGLLVRPVGAVRAVDCVSRVDVAGLDDAALSAVIGERGRAAQEELDPAAGVMVRAVWFDAGCESPGRLLLIVHHLAVDGVSWRILVPDLAGAWEAVAAGRPVALAPVGTSFRRWAQGLVTAATEPVHTSHLSYWENALSGADPLLNDRGVDPERDVVSSTAYVTMQLPVSTTAAVLTNVPSAFNAGVNDVLLTGLAVAVKQWRSRRGSGVGSAVRVAVEGHGREEQTVAGAELSRTVGWFTSLYPVCLDPGEVDRAEVQAGGQGLGRALKQVKEQLRAVPGNGLGYGLLRYLNPETAPSLAALPTPEVGFNYLGRMGSVGGAETGDWTPALEAVGVGGGLAPDMPVAHAIEINAMAQETADGPALTATWSWPSRLLSEDEVRELAETWFEVLEALARHAEDPDAGGLTPSDARLAGLSQDEIDEFQDGMYYDESDAGGEWTK</sequence>
<dbReference type="GO" id="GO:0003824">
    <property type="term" value="F:catalytic activity"/>
    <property type="evidence" value="ECO:0007669"/>
    <property type="project" value="UniProtKB-KW"/>
</dbReference>
<dbReference type="FunFam" id="1.10.1200.10:FF:000005">
    <property type="entry name" value="Nonribosomal peptide synthetase 1"/>
    <property type="match status" value="1"/>
</dbReference>
<keyword evidence="3" id="KW-0596">Phosphopantetheine</keyword>
<evidence type="ECO:0000256" key="3">
    <source>
        <dbReference type="ARBA" id="ARBA00022450"/>
    </source>
</evidence>
<dbReference type="SUPFAM" id="SSF56801">
    <property type="entry name" value="Acetyl-CoA synthetase-like"/>
    <property type="match status" value="2"/>
</dbReference>
<evidence type="ECO:0000256" key="4">
    <source>
        <dbReference type="ARBA" id="ARBA00022553"/>
    </source>
</evidence>
<dbReference type="Gene3D" id="3.40.50.980">
    <property type="match status" value="2"/>
</dbReference>
<dbReference type="InterPro" id="IPR020806">
    <property type="entry name" value="PKS_PP-bd"/>
</dbReference>
<feature type="domain" description="Carrier" evidence="7">
    <location>
        <begin position="1899"/>
        <end position="1973"/>
    </location>
</feature>
<dbReference type="Gene3D" id="3.30.559.10">
    <property type="entry name" value="Chloramphenicol acetyltransferase-like domain"/>
    <property type="match status" value="3"/>
</dbReference>
<evidence type="ECO:0000259" key="7">
    <source>
        <dbReference type="PROSITE" id="PS50075"/>
    </source>
</evidence>
<dbReference type="PROSITE" id="PS00455">
    <property type="entry name" value="AMP_BINDING"/>
    <property type="match status" value="2"/>
</dbReference>
<name>A0A9X8R0K1_9ACTN</name>
<dbReference type="PANTHER" id="PTHR45527:SF1">
    <property type="entry name" value="FATTY ACID SYNTHASE"/>
    <property type="match status" value="1"/>
</dbReference>
<dbReference type="InterPro" id="IPR001242">
    <property type="entry name" value="Condensation_dom"/>
</dbReference>
<reference evidence="9" key="1">
    <citation type="submission" date="2016-11" db="EMBL/GenBank/DDBJ databases">
        <authorList>
            <person name="Jaros S."/>
            <person name="Januszkiewicz K."/>
            <person name="Wedrychowicz H."/>
        </authorList>
    </citation>
    <scope>NUCLEOTIDE SEQUENCE [LARGE SCALE GENOMIC DNA]</scope>
    <source>
        <strain evidence="9">CGMCC 4.3555</strain>
    </source>
</reference>
<dbReference type="InterPro" id="IPR023213">
    <property type="entry name" value="CAT-like_dom_sf"/>
</dbReference>
<dbReference type="Gene3D" id="1.10.1200.10">
    <property type="entry name" value="ACP-like"/>
    <property type="match status" value="2"/>
</dbReference>
<dbReference type="InterPro" id="IPR045851">
    <property type="entry name" value="AMP-bd_C_sf"/>
</dbReference>
<dbReference type="InterPro" id="IPR025110">
    <property type="entry name" value="AMP-bd_C"/>
</dbReference>
<comment type="similarity">
    <text evidence="2">Belongs to the ATP-dependent AMP-binding enzyme family.</text>
</comment>
<dbReference type="Gene3D" id="2.30.38.10">
    <property type="entry name" value="Luciferase, Domain 3"/>
    <property type="match status" value="1"/>
</dbReference>
<evidence type="ECO:0000313" key="8">
    <source>
        <dbReference type="EMBL" id="SHN35104.1"/>
    </source>
</evidence>
<dbReference type="PROSITE" id="PS00012">
    <property type="entry name" value="PHOSPHOPANTETHEINE"/>
    <property type="match status" value="2"/>
</dbReference>
<evidence type="ECO:0000256" key="5">
    <source>
        <dbReference type="ARBA" id="ARBA00022737"/>
    </source>
</evidence>
<dbReference type="Gene3D" id="3.40.50.12780">
    <property type="entry name" value="N-terminal domain of ligase-like"/>
    <property type="match status" value="1"/>
</dbReference>
<dbReference type="Pfam" id="PF00501">
    <property type="entry name" value="AMP-binding"/>
    <property type="match status" value="2"/>
</dbReference>
<dbReference type="SUPFAM" id="SSF47336">
    <property type="entry name" value="ACP-like"/>
    <property type="match status" value="2"/>
</dbReference>
<dbReference type="Proteomes" id="UP000184388">
    <property type="component" value="Unassembled WGS sequence"/>
</dbReference>
<dbReference type="FunFam" id="1.10.1200.10:FF:000016">
    <property type="entry name" value="Non-ribosomal peptide synthase"/>
    <property type="match status" value="1"/>
</dbReference>
<dbReference type="FunFam" id="3.40.50.12780:FF:000012">
    <property type="entry name" value="Non-ribosomal peptide synthetase"/>
    <property type="match status" value="2"/>
</dbReference>
<dbReference type="EMBL" id="FRBK01000053">
    <property type="protein sequence ID" value="SHN35104.1"/>
    <property type="molecule type" value="Genomic_DNA"/>
</dbReference>
<dbReference type="InterPro" id="IPR042099">
    <property type="entry name" value="ANL_N_sf"/>
</dbReference>
<organism evidence="8 9">
    <name type="scientific">Streptomyces yunnanensis</name>
    <dbReference type="NCBI Taxonomy" id="156453"/>
    <lineage>
        <taxon>Bacteria</taxon>
        <taxon>Bacillati</taxon>
        <taxon>Actinomycetota</taxon>
        <taxon>Actinomycetes</taxon>
        <taxon>Kitasatosporales</taxon>
        <taxon>Streptomycetaceae</taxon>
        <taxon>Streptomyces</taxon>
    </lineage>
</organism>
<dbReference type="CDD" id="cd12117">
    <property type="entry name" value="A_NRPS_Srf_like"/>
    <property type="match status" value="1"/>
</dbReference>
<keyword evidence="6" id="KW-0045">Antibiotic biosynthesis</keyword>
<proteinExistence type="inferred from homology"/>
<dbReference type="PANTHER" id="PTHR45527">
    <property type="entry name" value="NONRIBOSOMAL PEPTIDE SYNTHETASE"/>
    <property type="match status" value="1"/>
</dbReference>
<dbReference type="CDD" id="cd17643">
    <property type="entry name" value="A_NRPS_Cytc1-like"/>
    <property type="match status" value="1"/>
</dbReference>
<evidence type="ECO:0000256" key="1">
    <source>
        <dbReference type="ARBA" id="ARBA00001957"/>
    </source>
</evidence>
<dbReference type="InterPro" id="IPR010071">
    <property type="entry name" value="AA_adenyl_dom"/>
</dbReference>
<gene>
    <name evidence="8" type="ORF">SAMN05216268_1532</name>
</gene>
<keyword evidence="5" id="KW-0677">Repeat</keyword>
<dbReference type="GO" id="GO:0005829">
    <property type="term" value="C:cytosol"/>
    <property type="evidence" value="ECO:0007669"/>
    <property type="project" value="TreeGrafter"/>
</dbReference>
<dbReference type="Gene3D" id="3.30.300.30">
    <property type="match status" value="2"/>
</dbReference>
<evidence type="ECO:0000313" key="9">
    <source>
        <dbReference type="Proteomes" id="UP000184388"/>
    </source>
</evidence>
<dbReference type="InterPro" id="IPR009081">
    <property type="entry name" value="PP-bd_ACP"/>
</dbReference>
<dbReference type="Pfam" id="PF00550">
    <property type="entry name" value="PP-binding"/>
    <property type="match status" value="2"/>
</dbReference>
<comment type="cofactor">
    <cofactor evidence="1">
        <name>pantetheine 4'-phosphate</name>
        <dbReference type="ChEBI" id="CHEBI:47942"/>
    </cofactor>
</comment>
<dbReference type="Pfam" id="PF13193">
    <property type="entry name" value="AMP-binding_C"/>
    <property type="match status" value="2"/>
</dbReference>
<dbReference type="CDD" id="cd19534">
    <property type="entry name" value="E_NRPS"/>
    <property type="match status" value="1"/>
</dbReference>
<dbReference type="InterPro" id="IPR036736">
    <property type="entry name" value="ACP-like_sf"/>
</dbReference>
<accession>A0A9X8R0K1</accession>
<dbReference type="InterPro" id="IPR020845">
    <property type="entry name" value="AMP-binding_CS"/>
</dbReference>
<comment type="caution">
    <text evidence="8">The sequence shown here is derived from an EMBL/GenBank/DDBJ whole genome shotgun (WGS) entry which is preliminary data.</text>
</comment>
<keyword evidence="4" id="KW-0597">Phosphoprotein</keyword>
<dbReference type="CDD" id="cd19540">
    <property type="entry name" value="LCL_NRPS-like"/>
    <property type="match status" value="2"/>
</dbReference>
<dbReference type="PROSITE" id="PS50075">
    <property type="entry name" value="CARRIER"/>
    <property type="match status" value="2"/>
</dbReference>
<dbReference type="FunFam" id="2.30.38.10:FF:000001">
    <property type="entry name" value="Non-ribosomal peptide synthetase PvdI"/>
    <property type="match status" value="2"/>
</dbReference>
<dbReference type="GO" id="GO:0072330">
    <property type="term" value="P:monocarboxylic acid biosynthetic process"/>
    <property type="evidence" value="ECO:0007669"/>
    <property type="project" value="UniProtKB-ARBA"/>
</dbReference>
<dbReference type="FunFam" id="3.40.50.980:FF:000001">
    <property type="entry name" value="Non-ribosomal peptide synthetase"/>
    <property type="match status" value="2"/>
</dbReference>
<dbReference type="FunFam" id="3.30.559.10:FF:000012">
    <property type="entry name" value="Non-ribosomal peptide synthetase"/>
    <property type="match status" value="1"/>
</dbReference>
<dbReference type="GO" id="GO:0017000">
    <property type="term" value="P:antibiotic biosynthetic process"/>
    <property type="evidence" value="ECO:0007669"/>
    <property type="project" value="UniProtKB-KW"/>
</dbReference>
<dbReference type="InterPro" id="IPR006162">
    <property type="entry name" value="Ppantetheine_attach_site"/>
</dbReference>
<dbReference type="FunFam" id="3.40.50.980:FF:000002">
    <property type="entry name" value="Enterobactin synthetase component F"/>
    <property type="match status" value="1"/>
</dbReference>
<dbReference type="Gene3D" id="3.30.559.30">
    <property type="entry name" value="Nonribosomal peptide synthetase, condensation domain"/>
    <property type="match status" value="3"/>
</dbReference>
<protein>
    <submittedName>
        <fullName evidence="8">Non-ribosomal peptide synthase domain TIGR01720/amino acid adenylation domain-containing protein</fullName>
    </submittedName>
</protein>
<dbReference type="GO" id="GO:0043041">
    <property type="term" value="P:amino acid activation for nonribosomal peptide biosynthetic process"/>
    <property type="evidence" value="ECO:0007669"/>
    <property type="project" value="TreeGrafter"/>
</dbReference>
<evidence type="ECO:0000256" key="2">
    <source>
        <dbReference type="ARBA" id="ARBA00006432"/>
    </source>
</evidence>
<evidence type="ECO:0000256" key="6">
    <source>
        <dbReference type="ARBA" id="ARBA00023194"/>
    </source>
</evidence>
<dbReference type="GO" id="GO:0031177">
    <property type="term" value="F:phosphopantetheine binding"/>
    <property type="evidence" value="ECO:0007669"/>
    <property type="project" value="InterPro"/>
</dbReference>
<dbReference type="InterPro" id="IPR000873">
    <property type="entry name" value="AMP-dep_synth/lig_dom"/>
</dbReference>
<dbReference type="GO" id="GO:0044550">
    <property type="term" value="P:secondary metabolite biosynthetic process"/>
    <property type="evidence" value="ECO:0007669"/>
    <property type="project" value="UniProtKB-ARBA"/>
</dbReference>
<dbReference type="SUPFAM" id="SSF52777">
    <property type="entry name" value="CoA-dependent acyltransferases"/>
    <property type="match status" value="5"/>
</dbReference>
<dbReference type="SMART" id="SM00823">
    <property type="entry name" value="PKS_PP"/>
    <property type="match status" value="2"/>
</dbReference>
<dbReference type="InterPro" id="IPR010060">
    <property type="entry name" value="NRPS_synth"/>
</dbReference>
<dbReference type="NCBIfam" id="TIGR01733">
    <property type="entry name" value="AA-adenyl-dom"/>
    <property type="match status" value="2"/>
</dbReference>